<reference evidence="1 4" key="1">
    <citation type="submission" date="2015-09" db="EMBL/GenBank/DDBJ databases">
        <title>Draft genome sequence of Acidiplasma aeolicum DSM 18409.</title>
        <authorList>
            <person name="Hemp J."/>
        </authorList>
    </citation>
    <scope>NUCLEOTIDE SEQUENCE [LARGE SCALE GENOMIC DNA]</scope>
    <source>
        <strain evidence="1 4">V</strain>
    </source>
</reference>
<keyword evidence="3" id="KW-1185">Reference proteome</keyword>
<accession>A0A0Q0VWC8</accession>
<name>A0A0Q0VWC8_9ARCH</name>
<dbReference type="Proteomes" id="UP000050515">
    <property type="component" value="Unassembled WGS sequence"/>
</dbReference>
<gene>
    <name evidence="2" type="ORF">AOG54_08330</name>
    <name evidence="1" type="ORF">SE19_00565</name>
</gene>
<evidence type="ECO:0000313" key="1">
    <source>
        <dbReference type="EMBL" id="KPV47550.1"/>
    </source>
</evidence>
<organism evidence="2 3">
    <name type="scientific">Acidiplasma aeolicum</name>
    <dbReference type="NCBI Taxonomy" id="507754"/>
    <lineage>
        <taxon>Archaea</taxon>
        <taxon>Methanobacteriati</taxon>
        <taxon>Thermoplasmatota</taxon>
        <taxon>Thermoplasmata</taxon>
        <taxon>Thermoplasmatales</taxon>
        <taxon>Ferroplasmaceae</taxon>
        <taxon>Acidiplasma</taxon>
    </lineage>
</organism>
<dbReference type="EMBL" id="LKBG01000066">
    <property type="protein sequence ID" value="KQB35946.1"/>
    <property type="molecule type" value="Genomic_DNA"/>
</dbReference>
<dbReference type="PATRIC" id="fig|507754.4.peg.1039"/>
<evidence type="ECO:0000313" key="3">
    <source>
        <dbReference type="Proteomes" id="UP000050320"/>
    </source>
</evidence>
<protein>
    <submittedName>
        <fullName evidence="2">Uncharacterized protein</fullName>
    </submittedName>
</protein>
<evidence type="ECO:0000313" key="2">
    <source>
        <dbReference type="EMBL" id="KQB35946.1"/>
    </source>
</evidence>
<dbReference type="Proteomes" id="UP000050320">
    <property type="component" value="Unassembled WGS sequence"/>
</dbReference>
<dbReference type="AlphaFoldDB" id="A0A0Q0VWC8"/>
<reference evidence="2 3" key="2">
    <citation type="submission" date="2015-09" db="EMBL/GenBank/DDBJ databases">
        <title>Heavy metals and arsenic resistance mechanisms in polyextremophilic archaea of the family Ferroplasmaceae.</title>
        <authorList>
            <person name="Bulaev A.G."/>
            <person name="Kanygina A.V."/>
        </authorList>
    </citation>
    <scope>NUCLEOTIDE SEQUENCE [LARGE SCALE GENOMIC DNA]</scope>
    <source>
        <strain evidence="2 3">VT</strain>
    </source>
</reference>
<dbReference type="RefSeq" id="WP_048102471.1">
    <property type="nucleotide sequence ID" value="NZ_LJCQ01000043.1"/>
</dbReference>
<dbReference type="OrthoDB" id="56816at2157"/>
<dbReference type="EMBL" id="LJCQ01000043">
    <property type="protein sequence ID" value="KPV47550.1"/>
    <property type="molecule type" value="Genomic_DNA"/>
</dbReference>
<comment type="caution">
    <text evidence="2">The sequence shown here is derived from an EMBL/GenBank/DDBJ whole genome shotgun (WGS) entry which is preliminary data.</text>
</comment>
<evidence type="ECO:0000313" key="4">
    <source>
        <dbReference type="Proteomes" id="UP000050515"/>
    </source>
</evidence>
<dbReference type="GeneID" id="84221358"/>
<proteinExistence type="predicted"/>
<sequence>MAEKKELENKEEDAEDETVIRKTISIKGVSSDLYKRIQKLSSDTGKTIGQITDEAYRSFVGSIDNAKHLSDNFIKGLKEGSSEYIENIKDLDISGKDLEEIGRKIVFKNIENLTFTDITGEQFDKYVISIINVKNVIIPKTLSKAKVILRCNFVDKITS</sequence>